<comment type="caution">
    <text evidence="3">The sequence shown here is derived from an EMBL/GenBank/DDBJ whole genome shotgun (WGS) entry which is preliminary data.</text>
</comment>
<gene>
    <name evidence="3" type="ORF">EJ104_08440</name>
</gene>
<dbReference type="EMBL" id="RXPE01000016">
    <property type="protein sequence ID" value="RTR26359.1"/>
    <property type="molecule type" value="Genomic_DNA"/>
</dbReference>
<dbReference type="PANTHER" id="PTHR35149">
    <property type="entry name" value="SLL5132 PROTEIN"/>
    <property type="match status" value="1"/>
</dbReference>
<proteinExistence type="predicted"/>
<keyword evidence="4" id="KW-1185">Reference proteome</keyword>
<reference evidence="3 4" key="1">
    <citation type="submission" date="2018-12" db="EMBL/GenBank/DDBJ databases">
        <title>Deinococcus radiophilus ATCC 27603 genome sequencing and assembly.</title>
        <authorList>
            <person name="Maclea K.S."/>
            <person name="Maynard C.R."/>
        </authorList>
    </citation>
    <scope>NUCLEOTIDE SEQUENCE [LARGE SCALE GENOMIC DNA]</scope>
    <source>
        <strain evidence="3 4">ATCC 27603</strain>
    </source>
</reference>
<evidence type="ECO:0000259" key="1">
    <source>
        <dbReference type="Pfam" id="PF03235"/>
    </source>
</evidence>
<evidence type="ECO:0000313" key="4">
    <source>
        <dbReference type="Proteomes" id="UP000277766"/>
    </source>
</evidence>
<accession>A0A3S0IKW7</accession>
<feature type="domain" description="GmrSD restriction endonucleases N-terminal" evidence="1">
    <location>
        <begin position="11"/>
        <end position="229"/>
    </location>
</feature>
<dbReference type="OrthoDB" id="9798761at2"/>
<dbReference type="Pfam" id="PF03235">
    <property type="entry name" value="GmrSD_N"/>
    <property type="match status" value="1"/>
</dbReference>
<sequence length="625" mass="72700">MSDITPIYKTISELLSNQTFSIDDYQREYKWDEKNIQELLRDLQGKFESSYREGDQTSEVPKYDSYYLGSIILSNQGEKKYLVDGQQRMTSLTLLLIALMHKTQVQHTRVAQRISSLVFWDDNGIDRFKLDIPERLEVINALFNGQDFNPDGKDESIRNIYARYGQIEQDELWEELGPALPHFAYWLMGRVGLIEIQTGDDAKAYAVFETVNDRGKPLSPVDMLKSYLLGKINDEDRRRQANKVWREEIEKLSSKDEPDLDVQAIKAWLRAQYAQTIRERKAGAKDGDWELIGGSTFHRWVKEHERDLGLETAQGAERFMLHLMPFFMKAYRLILGARKEYTPGLEAVFYNAHNDFTWQSTVLLSPLTLSDDDETVRRKIEVTARYLDIWIMRRVVNYIRVSYSSVSYAMFLLTKDIRHKSLPELVEVLTAKLAEDGQDINFAGSPSRGREGLKALGLNQFSKRYIFHLLARVSEEVERSSGRNERFDQFVARKKNGYDIEHIWSSKLFEPGGEFADEQEFQEWRNRAGSLLLLPADVNRSLQDKPYEYKRGKYAAQNFYAASLHEAPYTNQPQFRNFRESLPVPDLFEPLPQFGKAEQQMRSELLLHLAERIWSPSQIERAAQG</sequence>
<dbReference type="AlphaFoldDB" id="A0A3S0IKW7"/>
<dbReference type="RefSeq" id="WP_126352292.1">
    <property type="nucleotide sequence ID" value="NZ_CP086384.1"/>
</dbReference>
<dbReference type="InterPro" id="IPR004919">
    <property type="entry name" value="GmrSD_N"/>
</dbReference>
<evidence type="ECO:0000313" key="3">
    <source>
        <dbReference type="EMBL" id="RTR26359.1"/>
    </source>
</evidence>
<dbReference type="Pfam" id="PF07510">
    <property type="entry name" value="GmrSD_C"/>
    <property type="match status" value="1"/>
</dbReference>
<dbReference type="Proteomes" id="UP000277766">
    <property type="component" value="Unassembled WGS sequence"/>
</dbReference>
<name>A0A3S0IKW7_9DEIO</name>
<dbReference type="InterPro" id="IPR011089">
    <property type="entry name" value="GmrSD_C"/>
</dbReference>
<feature type="domain" description="GmrSD restriction endonucleases C-terminal" evidence="2">
    <location>
        <begin position="465"/>
        <end position="562"/>
    </location>
</feature>
<evidence type="ECO:0000259" key="2">
    <source>
        <dbReference type="Pfam" id="PF07510"/>
    </source>
</evidence>
<organism evidence="3 4">
    <name type="scientific">Deinococcus radiophilus</name>
    <dbReference type="NCBI Taxonomy" id="32062"/>
    <lineage>
        <taxon>Bacteria</taxon>
        <taxon>Thermotogati</taxon>
        <taxon>Deinococcota</taxon>
        <taxon>Deinococci</taxon>
        <taxon>Deinococcales</taxon>
        <taxon>Deinococcaceae</taxon>
        <taxon>Deinococcus</taxon>
    </lineage>
</organism>
<protein>
    <submittedName>
        <fullName evidence="3">DUF262 domain-containing protein</fullName>
    </submittedName>
</protein>
<dbReference type="PANTHER" id="PTHR35149:SF2">
    <property type="entry name" value="DUF262 DOMAIN-CONTAINING PROTEIN"/>
    <property type="match status" value="1"/>
</dbReference>